<evidence type="ECO:0000313" key="2">
    <source>
        <dbReference type="Proteomes" id="UP000013893"/>
    </source>
</evidence>
<dbReference type="STRING" id="1332188.L336_0478"/>
<dbReference type="OrthoDB" id="9796286at2"/>
<dbReference type="Gene3D" id="3.30.1120.40">
    <property type="entry name" value="Stage V sporulation protein G"/>
    <property type="match status" value="1"/>
</dbReference>
<dbReference type="HOGENOM" id="CLU_2315100_0_0_0"/>
<dbReference type="EMBL" id="CP005957">
    <property type="protein sequence ID" value="AGL62184.1"/>
    <property type="molecule type" value="Genomic_DNA"/>
</dbReference>
<dbReference type="GO" id="GO:0030435">
    <property type="term" value="P:sporulation resulting in formation of a cellular spore"/>
    <property type="evidence" value="ECO:0007669"/>
    <property type="project" value="InterPro"/>
</dbReference>
<dbReference type="KEGG" id="saal:L336_0478"/>
<proteinExistence type="predicted"/>
<protein>
    <recommendedName>
        <fullName evidence="3">SpoVG family protein</fullName>
    </recommendedName>
</protein>
<keyword evidence="2" id="KW-1185">Reference proteome</keyword>
<dbReference type="Proteomes" id="UP000013893">
    <property type="component" value="Chromosome"/>
</dbReference>
<gene>
    <name evidence="1" type="ORF">L336_0478</name>
</gene>
<accession>R4PMP2</accession>
<dbReference type="RefSeq" id="WP_015641634.1">
    <property type="nucleotide sequence ID" value="NC_021219.1"/>
</dbReference>
<organism evidence="1 2">
    <name type="scientific">Candidatus Saccharimonas aalborgensis</name>
    <dbReference type="NCBI Taxonomy" id="1332188"/>
    <lineage>
        <taxon>Bacteria</taxon>
        <taxon>Candidatus Saccharimonadota</taxon>
        <taxon>Candidatus Saccharimonadia</taxon>
        <taxon>Candidatus Saccharimonadales</taxon>
        <taxon>Candidatus Saccharimonadaceae</taxon>
        <taxon>Candidatus Saccharimonas</taxon>
    </lineage>
</organism>
<reference evidence="1 2" key="1">
    <citation type="journal article" date="2013" name="Nat. Biotechnol.">
        <title>Genome sequences of rare, uncultured bacteria obtained by differential coverage binning of multiple metagenomes.</title>
        <authorList>
            <person name="Albertsen M."/>
            <person name="Hugenholtz P."/>
            <person name="Skarshewski A."/>
            <person name="Nielsen K.L."/>
            <person name="Tyson G.W."/>
            <person name="Nielsen P.H."/>
        </authorList>
    </citation>
    <scope>NUCLEOTIDE SEQUENCE [LARGE SCALE GENOMIC DNA]</scope>
    <source>
        <strain evidence="1">TM71</strain>
    </source>
</reference>
<evidence type="ECO:0000313" key="1">
    <source>
        <dbReference type="EMBL" id="AGL62184.1"/>
    </source>
</evidence>
<evidence type="ECO:0008006" key="3">
    <source>
        <dbReference type="Google" id="ProtNLM"/>
    </source>
</evidence>
<dbReference type="SUPFAM" id="SSF160537">
    <property type="entry name" value="SpoVG-like"/>
    <property type="match status" value="1"/>
</dbReference>
<dbReference type="InterPro" id="IPR036751">
    <property type="entry name" value="SpoVG_sf"/>
</dbReference>
<sequence length="99" mass="10959">MVVSEVNVTPVKPNNGLIAIASVVLDDSIYLNSIAVYTKLDGSYRLLYPTKQVGNKSVGYHYPINRLTSRLIEDAVFKKCSELFEGSSNDRHGKNTPDL</sequence>
<dbReference type="AlphaFoldDB" id="R4PMP2"/>
<name>R4PMP2_9BACT</name>